<dbReference type="Pfam" id="PF03732">
    <property type="entry name" value="Retrotrans_gag"/>
    <property type="match status" value="1"/>
</dbReference>
<dbReference type="AlphaFoldDB" id="A0A426ZA92"/>
<feature type="domain" description="Retrotransposon gag" evidence="1">
    <location>
        <begin position="15"/>
        <end position="63"/>
    </location>
</feature>
<dbReference type="PANTHER" id="PTHR33240">
    <property type="entry name" value="OS08G0508500 PROTEIN"/>
    <property type="match status" value="1"/>
</dbReference>
<evidence type="ECO:0000313" key="3">
    <source>
        <dbReference type="Proteomes" id="UP000287651"/>
    </source>
</evidence>
<name>A0A426ZA92_ENSVE</name>
<reference evidence="2 3" key="1">
    <citation type="journal article" date="2014" name="Agronomy (Basel)">
        <title>A Draft Genome Sequence for Ensete ventricosum, the Drought-Tolerant Tree Against Hunger.</title>
        <authorList>
            <person name="Harrison J."/>
            <person name="Moore K.A."/>
            <person name="Paszkiewicz K."/>
            <person name="Jones T."/>
            <person name="Grant M."/>
            <person name="Ambacheew D."/>
            <person name="Muzemil S."/>
            <person name="Studholme D.J."/>
        </authorList>
    </citation>
    <scope>NUCLEOTIDE SEQUENCE [LARGE SCALE GENOMIC DNA]</scope>
</reference>
<dbReference type="Proteomes" id="UP000287651">
    <property type="component" value="Unassembled WGS sequence"/>
</dbReference>
<evidence type="ECO:0000259" key="1">
    <source>
        <dbReference type="Pfam" id="PF03732"/>
    </source>
</evidence>
<dbReference type="PANTHER" id="PTHR33240:SF8">
    <property type="entry name" value="OS03G0439900 PROTEIN"/>
    <property type="match status" value="1"/>
</dbReference>
<dbReference type="InterPro" id="IPR005162">
    <property type="entry name" value="Retrotrans_gag_dom"/>
</dbReference>
<gene>
    <name evidence="2" type="ORF">B296_00022859</name>
</gene>
<evidence type="ECO:0000313" key="2">
    <source>
        <dbReference type="EMBL" id="RRT60843.1"/>
    </source>
</evidence>
<dbReference type="EMBL" id="AMZH03007626">
    <property type="protein sequence ID" value="RRT60843.1"/>
    <property type="molecule type" value="Genomic_DNA"/>
</dbReference>
<dbReference type="InterPro" id="IPR021109">
    <property type="entry name" value="Peptidase_aspartic_dom_sf"/>
</dbReference>
<organism evidence="2 3">
    <name type="scientific">Ensete ventricosum</name>
    <name type="common">Abyssinian banana</name>
    <name type="synonym">Musa ensete</name>
    <dbReference type="NCBI Taxonomy" id="4639"/>
    <lineage>
        <taxon>Eukaryota</taxon>
        <taxon>Viridiplantae</taxon>
        <taxon>Streptophyta</taxon>
        <taxon>Embryophyta</taxon>
        <taxon>Tracheophyta</taxon>
        <taxon>Spermatophyta</taxon>
        <taxon>Magnoliopsida</taxon>
        <taxon>Liliopsida</taxon>
        <taxon>Zingiberales</taxon>
        <taxon>Musaceae</taxon>
        <taxon>Ensete</taxon>
    </lineage>
</organism>
<dbReference type="CDD" id="cd00303">
    <property type="entry name" value="retropepsin_like"/>
    <property type="match status" value="1"/>
</dbReference>
<accession>A0A426ZA92</accession>
<sequence>MYPLRFPNNSWLPLSSIHSYNQLTREFEGNFLSSTRTKSTTASLLRMRQKEEHLGQYLTRFTDEIKAILDAHPSLVIQAFMIRIRPSRLFGSLVECPPVTVPEMLQRVSQYVVAKTLVLLGKEGICSRRSSEEARPQGDPGFTFDSESEYPDHDDDLVITPCIANACVRRIMIDIVSSTDILYIDSFHKLGMTNRDLAPMTSTLTRFTGDAITPIGVATLPVTFGEEPRTKTIMVHFMVVDLPSAYNVIIGQPTLNKLRVIVSTYHRSIKFSTSASPGEIKSDA</sequence>
<protein>
    <recommendedName>
        <fullName evidence="1">Retrotransposon gag domain-containing protein</fullName>
    </recommendedName>
</protein>
<comment type="caution">
    <text evidence="2">The sequence shown here is derived from an EMBL/GenBank/DDBJ whole genome shotgun (WGS) entry which is preliminary data.</text>
</comment>
<dbReference type="Gene3D" id="2.40.70.10">
    <property type="entry name" value="Acid Proteases"/>
    <property type="match status" value="1"/>
</dbReference>
<proteinExistence type="predicted"/>